<dbReference type="STRING" id="1276538.A0A1X7RIC3"/>
<feature type="domain" description="SSD" evidence="16">
    <location>
        <begin position="222"/>
        <end position="380"/>
    </location>
</feature>
<proteinExistence type="inferred from homology"/>
<keyword evidence="7" id="KW-0256">Endoplasmic reticulum</keyword>
<keyword evidence="9" id="KW-0443">Lipid metabolism</keyword>
<dbReference type="PROSITE" id="PS50156">
    <property type="entry name" value="SSD"/>
    <property type="match status" value="1"/>
</dbReference>
<gene>
    <name evidence="17" type="ORF">ZT3D7_G2107</name>
</gene>
<dbReference type="GO" id="GO:0008202">
    <property type="term" value="P:steroid metabolic process"/>
    <property type="evidence" value="ECO:0007669"/>
    <property type="project" value="UniProtKB-KW"/>
</dbReference>
<feature type="transmembrane region" description="Helical" evidence="14">
    <location>
        <begin position="223"/>
        <end position="241"/>
    </location>
</feature>
<dbReference type="InterPro" id="IPR030225">
    <property type="entry name" value="SCAP"/>
</dbReference>
<dbReference type="GO" id="GO:0005789">
    <property type="term" value="C:endoplasmic reticulum membrane"/>
    <property type="evidence" value="ECO:0007669"/>
    <property type="project" value="InterPro"/>
</dbReference>
<feature type="chain" id="PRO_5013163473" description="Sterol regulatory element-binding protein cleavage-activating protein" evidence="15">
    <location>
        <begin position="18"/>
        <end position="1104"/>
    </location>
</feature>
<keyword evidence="12" id="KW-0753">Steroid metabolism</keyword>
<dbReference type="GO" id="GO:0000139">
    <property type="term" value="C:Golgi membrane"/>
    <property type="evidence" value="ECO:0007669"/>
    <property type="project" value="UniProtKB-SubCell"/>
</dbReference>
<evidence type="ECO:0000256" key="1">
    <source>
        <dbReference type="ARBA" id="ARBA00004240"/>
    </source>
</evidence>
<dbReference type="InterPro" id="IPR015943">
    <property type="entry name" value="WD40/YVTN_repeat-like_dom_sf"/>
</dbReference>
<organism evidence="17 18">
    <name type="scientific">Zymoseptoria tritici (strain ST99CH_3D7)</name>
    <dbReference type="NCBI Taxonomy" id="1276538"/>
    <lineage>
        <taxon>Eukaryota</taxon>
        <taxon>Fungi</taxon>
        <taxon>Dikarya</taxon>
        <taxon>Ascomycota</taxon>
        <taxon>Pezizomycotina</taxon>
        <taxon>Dothideomycetes</taxon>
        <taxon>Dothideomycetidae</taxon>
        <taxon>Mycosphaerellales</taxon>
        <taxon>Mycosphaerellaceae</taxon>
        <taxon>Zymoseptoria</taxon>
    </lineage>
</organism>
<feature type="transmembrane region" description="Helical" evidence="14">
    <location>
        <begin position="289"/>
        <end position="310"/>
    </location>
</feature>
<keyword evidence="6" id="KW-0677">Repeat</keyword>
<dbReference type="EMBL" id="LT853692">
    <property type="protein sequence ID" value="SMQ46960.1"/>
    <property type="molecule type" value="Genomic_DNA"/>
</dbReference>
<dbReference type="GO" id="GO:0032936">
    <property type="term" value="C:SREBP-SCAP complex"/>
    <property type="evidence" value="ECO:0007669"/>
    <property type="project" value="TreeGrafter"/>
</dbReference>
<evidence type="ECO:0000313" key="18">
    <source>
        <dbReference type="Proteomes" id="UP000215127"/>
    </source>
</evidence>
<dbReference type="PANTHER" id="PTHR46378:SF1">
    <property type="entry name" value="STEROL REGULATORY ELEMENT-BINDING PROTEIN CLEAVAGE-ACTIVATING PROTEIN"/>
    <property type="match status" value="1"/>
</dbReference>
<evidence type="ECO:0000256" key="10">
    <source>
        <dbReference type="ARBA" id="ARBA00023121"/>
    </source>
</evidence>
<evidence type="ECO:0000256" key="11">
    <source>
        <dbReference type="ARBA" id="ARBA00023136"/>
    </source>
</evidence>
<feature type="signal peptide" evidence="15">
    <location>
        <begin position="1"/>
        <end position="17"/>
    </location>
</feature>
<feature type="transmembrane region" description="Helical" evidence="14">
    <location>
        <begin position="551"/>
        <end position="574"/>
    </location>
</feature>
<protein>
    <recommendedName>
        <fullName evidence="4">Sterol regulatory element-binding protein cleavage-activating protein</fullName>
    </recommendedName>
</protein>
<dbReference type="GO" id="GO:0045540">
    <property type="term" value="P:regulation of cholesterol biosynthetic process"/>
    <property type="evidence" value="ECO:0007669"/>
    <property type="project" value="TreeGrafter"/>
</dbReference>
<reference evidence="17 18" key="1">
    <citation type="submission" date="2016-06" db="EMBL/GenBank/DDBJ databases">
        <authorList>
            <person name="Kjaerup R.B."/>
            <person name="Dalgaard T.S."/>
            <person name="Juul-Madsen H.R."/>
        </authorList>
    </citation>
    <scope>NUCLEOTIDE SEQUENCE [LARGE SCALE GENOMIC DNA]</scope>
</reference>
<evidence type="ECO:0000256" key="4">
    <source>
        <dbReference type="ARBA" id="ARBA00019541"/>
    </source>
</evidence>
<dbReference type="GO" id="GO:0032934">
    <property type="term" value="F:sterol binding"/>
    <property type="evidence" value="ECO:0007669"/>
    <property type="project" value="InterPro"/>
</dbReference>
<evidence type="ECO:0000256" key="13">
    <source>
        <dbReference type="SAM" id="MobiDB-lite"/>
    </source>
</evidence>
<evidence type="ECO:0000256" key="15">
    <source>
        <dbReference type="SAM" id="SignalP"/>
    </source>
</evidence>
<evidence type="ECO:0000259" key="16">
    <source>
        <dbReference type="PROSITE" id="PS50156"/>
    </source>
</evidence>
<name>A0A1X7RIC3_ZYMT9</name>
<dbReference type="Proteomes" id="UP000215127">
    <property type="component" value="Chromosome 1"/>
</dbReference>
<dbReference type="GO" id="GO:0032933">
    <property type="term" value="P:SREBP signaling pathway"/>
    <property type="evidence" value="ECO:0007669"/>
    <property type="project" value="InterPro"/>
</dbReference>
<feature type="region of interest" description="Disordered" evidence="13">
    <location>
        <begin position="962"/>
        <end position="1033"/>
    </location>
</feature>
<evidence type="ECO:0000256" key="7">
    <source>
        <dbReference type="ARBA" id="ARBA00022824"/>
    </source>
</evidence>
<evidence type="ECO:0000256" key="12">
    <source>
        <dbReference type="ARBA" id="ARBA00023221"/>
    </source>
</evidence>
<evidence type="ECO:0000256" key="3">
    <source>
        <dbReference type="ARBA" id="ARBA00007410"/>
    </source>
</evidence>
<dbReference type="SUPFAM" id="SSF50998">
    <property type="entry name" value="Quinoprotein alcohol dehydrogenase-like"/>
    <property type="match status" value="1"/>
</dbReference>
<evidence type="ECO:0000256" key="8">
    <source>
        <dbReference type="ARBA" id="ARBA00023034"/>
    </source>
</evidence>
<keyword evidence="14" id="KW-0812">Transmembrane</keyword>
<dbReference type="InterPro" id="IPR053958">
    <property type="entry name" value="HMGCR/SNAP/NPC1-like_SSD"/>
</dbReference>
<evidence type="ECO:0000256" key="9">
    <source>
        <dbReference type="ARBA" id="ARBA00023098"/>
    </source>
</evidence>
<evidence type="ECO:0000256" key="5">
    <source>
        <dbReference type="ARBA" id="ARBA00022574"/>
    </source>
</evidence>
<feature type="compositionally biased region" description="Polar residues" evidence="13">
    <location>
        <begin position="969"/>
        <end position="987"/>
    </location>
</feature>
<dbReference type="InterPro" id="IPR000731">
    <property type="entry name" value="SSD"/>
</dbReference>
<feature type="transmembrane region" description="Helical" evidence="14">
    <location>
        <begin position="253"/>
        <end position="277"/>
    </location>
</feature>
<feature type="transmembrane region" description="Helical" evidence="14">
    <location>
        <begin position="351"/>
        <end position="378"/>
    </location>
</feature>
<dbReference type="InterPro" id="IPR011047">
    <property type="entry name" value="Quinoprotein_ADH-like_sf"/>
</dbReference>
<evidence type="ECO:0000313" key="17">
    <source>
        <dbReference type="EMBL" id="SMQ46960.1"/>
    </source>
</evidence>
<keyword evidence="10" id="KW-0446">Lipid-binding</keyword>
<dbReference type="Gene3D" id="2.130.10.10">
    <property type="entry name" value="YVTN repeat-like/Quinoprotein amine dehydrogenase"/>
    <property type="match status" value="1"/>
</dbReference>
<comment type="similarity">
    <text evidence="3">Belongs to the WD repeat SCAP family.</text>
</comment>
<evidence type="ECO:0000256" key="2">
    <source>
        <dbReference type="ARBA" id="ARBA00004394"/>
    </source>
</evidence>
<feature type="transmembrane region" description="Helical" evidence="14">
    <location>
        <begin position="322"/>
        <end position="345"/>
    </location>
</feature>
<evidence type="ECO:0000256" key="14">
    <source>
        <dbReference type="SAM" id="Phobius"/>
    </source>
</evidence>
<accession>A0A1X7RIC3</accession>
<dbReference type="PANTHER" id="PTHR46378">
    <property type="entry name" value="STEROL REGULATORY ELEMENT-BINDING PROTEIN CLEAVAGE-ACTIVATING PROTEIN"/>
    <property type="match status" value="1"/>
</dbReference>
<dbReference type="Pfam" id="PF12349">
    <property type="entry name" value="Sterol-sensing"/>
    <property type="match status" value="1"/>
</dbReference>
<keyword evidence="14" id="KW-1133">Transmembrane helix</keyword>
<keyword evidence="15" id="KW-0732">Signal</keyword>
<keyword evidence="18" id="KW-1185">Reference proteome</keyword>
<feature type="compositionally biased region" description="Basic and acidic residues" evidence="13">
    <location>
        <begin position="996"/>
        <end position="1009"/>
    </location>
</feature>
<dbReference type="AlphaFoldDB" id="A0A1X7RIC3"/>
<comment type="subcellular location">
    <subcellularLocation>
        <location evidence="1">Endoplasmic reticulum</location>
    </subcellularLocation>
    <subcellularLocation>
        <location evidence="2">Golgi apparatus membrane</location>
    </subcellularLocation>
</comment>
<keyword evidence="5" id="KW-0853">WD repeat</keyword>
<keyword evidence="11 14" id="KW-0472">Membrane</keyword>
<evidence type="ECO:0000256" key="6">
    <source>
        <dbReference type="ARBA" id="ARBA00022737"/>
    </source>
</evidence>
<keyword evidence="8" id="KW-0333">Golgi apparatus</keyword>
<sequence>MLVAVAIAMAFSYPSVAFHENASTGLSAIAHQVWTTAKPLEDGHSAVDVEMRQIWIHGSFMNALDKSVLKQALRIQQSLVGDEPSSSIADASHVEARPDVLDRGYHSPLMYWNDSESIIDADANVLKTINEQKYALTSLGVSLRPATVLAGKKFDKDVVIAADALVITLMNHFEDDAGKEWHVKLQNLKQAVCQDCLLFPGNGQMENDRVYELSLKPLSLREHSALALAYGCMALYVLISLRRMRAFHSRFGLVVTAITQMTCSILASFTICGILKINLSTIPHNAYPFVVLVFGVENMFRLINAVLAYPPTMATDNRVANALGDIGPISVAAAVQNMIILSMLSTVVTPGVAAFCAFAAIATLFDAFFLLTFFVAVLNVDIHRLELQDALAARHNQSRTGHRRRPSPSKNTWFDALVHGKLPFSTRMAGTVVTTTFILSLNYHFSEYHDHSTNLRQLLGLERRQPPISAGTDPFPAPPMNATLSPGEWMRMQELETAKEVIKLAKPGANSLVVRVFAPLIIVLGGSDRSGASAADETLTYALQRFAKYHLYPVAVAVVFIVAFVFILMNFLLYNQAGDEDHDIALEQMEDQLTVQHVALPHKLDIVKLVKSRGGHFVSVGLDRTIAISVMDKTQQTHRIISVPSNVTGNIMWPVRHVTIDDNGEWIACHGADDRVLVYNSATGSFLSRVIQYPDDHPALIFSFVPLPVTGGSKLHLIVLSSAGRLAQSCLEDGTSSGADLSTISLVGASTFESAANGRRIYTITEDGRAVSFAWNGGNWVHSASQEMQTHAAQDRGGPVSLQLNTEIDTEFLIVTTSKSALFLDSTTLGHITRFDFKFDVVDPEAINDRLFVEDPRTCQGCGNISMRRVAWPSESTKTGWCNLYIMTSGENNTAYMCLSDSTSVCRSVGGVIRDRLDMSKPDRRMTSHCRALGSAIRAKLICTMPGTWAMVDSQTILGIRRRQHDNEAPSTSSTATTGRGLSTSQPRQRRNARSTSHDQEAQDERWEVFKLSPNGTDDEIETLDLPNTSDGATVTGEDSALYVINPGPIVALDSQAVAVAFGNTIKVIRVARRSALSRRSVAEGLEPWASDAMASGTDERRGR</sequence>